<gene>
    <name evidence="13" type="primary">SEC24C</name>
    <name evidence="13" type="ORF">T05_5405</name>
</gene>
<dbReference type="InterPro" id="IPR012990">
    <property type="entry name" value="Beta-sandwich_Sec23_24"/>
</dbReference>
<dbReference type="Pfam" id="PF04811">
    <property type="entry name" value="Sec23_trunk"/>
    <property type="match status" value="1"/>
</dbReference>
<feature type="domain" description="Zinc finger Sec23/Sec24-type" evidence="9">
    <location>
        <begin position="519"/>
        <end position="557"/>
    </location>
</feature>
<dbReference type="Gene3D" id="1.20.120.730">
    <property type="entry name" value="Sec23/Sec24 helical domain"/>
    <property type="match status" value="1"/>
</dbReference>
<evidence type="ECO:0000256" key="3">
    <source>
        <dbReference type="ARBA" id="ARBA00008334"/>
    </source>
</evidence>
<dbReference type="SUPFAM" id="SSF82919">
    <property type="entry name" value="Zn-finger domain of Sec23/24"/>
    <property type="match status" value="1"/>
</dbReference>
<sequence>MKRQVPCSIKYCTGRKFRSILELREYCMTHMAFNPPPPSIYSSNMHIPPDVPVFSGSNVSLQNGMNGSLPNDGNQAQNYSRNDYSSNEQSAFTVQQATADFQRMKLNVDSTFSSTQQHPPPPIPTVVSPNVGYPSNFNYDGTTATASFLSAPMVSVLPPQPDAPAAPPVMNSAATGPSSQMLRSGFPSNFANYGPPSAGFAPPAANHPSTPIMHPVNVIPEDRVSMSQQSEELMSSTMDGKFNSPLQPPLVFHGANMPLAAQSNYSASSIPPPPMSSQPSSMPPMCPTDFPSMQRLPMRQSTTTLPPPPQVILLESKLATFRIEKCEKFQSSGFSGVPTQSPFSPPSDFSKNAVPGAPPTGCSMNQYPPMPSAPMPGQNFSHGTSSPFPPTDGQTGAYLPGGLPPQPQMPANSQPKRLDPNLMPSAIQVFEDDRKTKAGLFQTGVDHAELPPLCTTEFYAEDQGNSNPKFIRSTMYNVPVSNDLLKNSALPLAFCVTPLAKLCPEENPLPVVNFGDLGPVRCHRCKAYMCPFMVFFDGGRRFRCPFCNTSTDVANEYFSHLDHASRRIDMMERPELHLGSYEFVATKEYCKDQLFPNPPAYVFVLDVSYNAIRNGLVNTFCQNIKLLLQNLPKEHGKHCMIEVAFITYDQGVHFYDLKNGSGSPKMMVVNDVQEMFVPMGKGLFVKPSVASQAIDQLMEQIWSLFGENRITEVILGPALQAGVEALKAHNRSGKIFLFHTTLPTFEAPGKLKNREDRRLLGTDKEKTILTSQSDFYAKLSEECRSVGCGVDLFLFPNSFIDVATVGEICRLTGSQMYKYPYFEANKDGDRFLADLKHAIERPVVFDAIMRLRTSTGLRPVEFYGNIAMNNRTDIEMATVDSDKCVTIEVKHDDKLEGGNAYFQVAVLFTSVSGERRLRIHNLALSVAMDYAAMYRSADVLTILNYLAKFAERHQMQKTPKEVRESLTSRVAQILATYRQYCSPNSSLGQLVLPELLKILPLLVNSLLKSDAFSGGSELTVDDRAWLMQLLPSMSPLDSVLYFYPRLTPLVRLELLNESPPAVRCSYENLLHDEAYLLDNGVLMFLWIGQSVPTQWIQDVFGVPTFAQINTDKNQLIEKDNPTSRSLRCWIEELQAGRQRRAKIYIIKQGEKLEPWMKKFLVEDRNDNCPSYVDYLCYIHKEIRSYIS</sequence>
<accession>A0A0V0TPP8</accession>
<comment type="subcellular location">
    <subcellularLocation>
        <location evidence="1">Cytoplasmic vesicle</location>
        <location evidence="1">COPII-coated vesicle membrane</location>
        <topology evidence="1">Peripheral membrane protein</topology>
        <orientation evidence="1">Cytoplasmic side</orientation>
    </subcellularLocation>
    <subcellularLocation>
        <location evidence="2">Endoplasmic reticulum membrane</location>
        <topology evidence="2">Peripheral membrane protein</topology>
        <orientation evidence="2">Cytoplasmic side</orientation>
    </subcellularLocation>
</comment>
<feature type="domain" description="Sec23/Sec24 helical" evidence="11">
    <location>
        <begin position="938"/>
        <end position="1039"/>
    </location>
</feature>
<dbReference type="PANTHER" id="PTHR13803:SF4">
    <property type="entry name" value="SECRETORY 24CD, ISOFORM C"/>
    <property type="match status" value="1"/>
</dbReference>
<feature type="domain" description="Sec23/Sec24 trunk" evidence="10">
    <location>
        <begin position="596"/>
        <end position="837"/>
    </location>
</feature>
<dbReference type="SUPFAM" id="SSF81995">
    <property type="entry name" value="beta-sandwich domain of Sec23/24"/>
    <property type="match status" value="1"/>
</dbReference>
<dbReference type="InterPro" id="IPR006896">
    <property type="entry name" value="Sec23/24_trunk_dom"/>
</dbReference>
<evidence type="ECO:0000259" key="12">
    <source>
        <dbReference type="Pfam" id="PF08033"/>
    </source>
</evidence>
<dbReference type="InterPro" id="IPR007123">
    <property type="entry name" value="Gelsolin-like_dom"/>
</dbReference>
<evidence type="ECO:0000259" key="11">
    <source>
        <dbReference type="Pfam" id="PF04815"/>
    </source>
</evidence>
<dbReference type="InterPro" id="IPR036175">
    <property type="entry name" value="Sec23/24_helical_dom_sf"/>
</dbReference>
<evidence type="ECO:0000259" key="8">
    <source>
        <dbReference type="Pfam" id="PF00626"/>
    </source>
</evidence>
<dbReference type="Pfam" id="PF04810">
    <property type="entry name" value="zf-Sec23_Sec24"/>
    <property type="match status" value="1"/>
</dbReference>
<dbReference type="SUPFAM" id="SSF81811">
    <property type="entry name" value="Helical domain of Sec23/24"/>
    <property type="match status" value="1"/>
</dbReference>
<dbReference type="Pfam" id="PF00626">
    <property type="entry name" value="Gelsolin"/>
    <property type="match status" value="1"/>
</dbReference>
<comment type="similarity">
    <text evidence="3">Belongs to the SEC23/SEC24 family. SEC24 subfamily.</text>
</comment>
<dbReference type="EMBL" id="JYDJ01000199">
    <property type="protein sequence ID" value="KRX40483.1"/>
    <property type="molecule type" value="Genomic_DNA"/>
</dbReference>
<feature type="region of interest" description="Disordered" evidence="7">
    <location>
        <begin position="331"/>
        <end position="419"/>
    </location>
</feature>
<dbReference type="Gene3D" id="2.60.40.1670">
    <property type="entry name" value="beta-sandwich domain of Sec23/24"/>
    <property type="match status" value="1"/>
</dbReference>
<evidence type="ECO:0000256" key="4">
    <source>
        <dbReference type="ARBA" id="ARBA00022448"/>
    </source>
</evidence>
<dbReference type="AlphaFoldDB" id="A0A0V0TPP8"/>
<keyword evidence="5" id="KW-0653">Protein transport</keyword>
<evidence type="ECO:0000259" key="10">
    <source>
        <dbReference type="Pfam" id="PF04811"/>
    </source>
</evidence>
<evidence type="ECO:0000313" key="14">
    <source>
        <dbReference type="Proteomes" id="UP000055048"/>
    </source>
</evidence>
<evidence type="ECO:0000256" key="5">
    <source>
        <dbReference type="ARBA" id="ARBA00022927"/>
    </source>
</evidence>
<feature type="domain" description="Sec23/Sec24 beta-sandwich" evidence="12">
    <location>
        <begin position="845"/>
        <end position="926"/>
    </location>
</feature>
<evidence type="ECO:0000256" key="6">
    <source>
        <dbReference type="ARBA" id="ARBA00023329"/>
    </source>
</evidence>
<dbReference type="InterPro" id="IPR006900">
    <property type="entry name" value="Sec23/24_helical_dom"/>
</dbReference>
<dbReference type="GO" id="GO:0030127">
    <property type="term" value="C:COPII vesicle coat"/>
    <property type="evidence" value="ECO:0007669"/>
    <property type="project" value="InterPro"/>
</dbReference>
<dbReference type="Pfam" id="PF04815">
    <property type="entry name" value="Sec23_helical"/>
    <property type="match status" value="1"/>
</dbReference>
<dbReference type="PANTHER" id="PTHR13803">
    <property type="entry name" value="SEC24-RELATED PROTEIN"/>
    <property type="match status" value="1"/>
</dbReference>
<dbReference type="OrthoDB" id="49016at2759"/>
<keyword evidence="14" id="KW-1185">Reference proteome</keyword>
<dbReference type="STRING" id="144512.A0A0V0TPP8"/>
<dbReference type="InterPro" id="IPR036174">
    <property type="entry name" value="Znf_Sec23_Sec24_sf"/>
</dbReference>
<dbReference type="SUPFAM" id="SSF82754">
    <property type="entry name" value="C-terminal, gelsolin-like domain of Sec23/24"/>
    <property type="match status" value="1"/>
</dbReference>
<dbReference type="GO" id="GO:0006886">
    <property type="term" value="P:intracellular protein transport"/>
    <property type="evidence" value="ECO:0007669"/>
    <property type="project" value="InterPro"/>
</dbReference>
<feature type="domain" description="Gelsolin-like" evidence="8">
    <location>
        <begin position="1057"/>
        <end position="1115"/>
    </location>
</feature>
<dbReference type="InterPro" id="IPR050550">
    <property type="entry name" value="SEC23_SEC24_subfamily"/>
</dbReference>
<dbReference type="InterPro" id="IPR029006">
    <property type="entry name" value="ADF-H/Gelsolin-like_dom_sf"/>
</dbReference>
<evidence type="ECO:0000256" key="1">
    <source>
        <dbReference type="ARBA" id="ARBA00004299"/>
    </source>
</evidence>
<feature type="compositionally biased region" description="Polar residues" evidence="7">
    <location>
        <begin position="331"/>
        <end position="350"/>
    </location>
</feature>
<evidence type="ECO:0000313" key="13">
    <source>
        <dbReference type="EMBL" id="KRX40483.1"/>
    </source>
</evidence>
<dbReference type="InterPro" id="IPR036465">
    <property type="entry name" value="vWFA_dom_sf"/>
</dbReference>
<proteinExistence type="inferred from homology"/>
<dbReference type="Gene3D" id="2.30.30.380">
    <property type="entry name" value="Zn-finger domain of Sec23/24"/>
    <property type="match status" value="1"/>
</dbReference>
<evidence type="ECO:0000259" key="9">
    <source>
        <dbReference type="Pfam" id="PF04810"/>
    </source>
</evidence>
<dbReference type="SUPFAM" id="SSF53300">
    <property type="entry name" value="vWA-like"/>
    <property type="match status" value="1"/>
</dbReference>
<protein>
    <submittedName>
        <fullName evidence="13">Protein transport protein Sec24C</fullName>
    </submittedName>
</protein>
<dbReference type="InterPro" id="IPR006895">
    <property type="entry name" value="Znf_Sec23_Sec24"/>
</dbReference>
<keyword evidence="4" id="KW-0813">Transport</keyword>
<feature type="region of interest" description="Disordered" evidence="7">
    <location>
        <begin position="63"/>
        <end position="82"/>
    </location>
</feature>
<name>A0A0V0TPP8_9BILA</name>
<dbReference type="InterPro" id="IPR036180">
    <property type="entry name" value="Gelsolin-like_dom_sf"/>
</dbReference>
<dbReference type="GO" id="GO:0000149">
    <property type="term" value="F:SNARE binding"/>
    <property type="evidence" value="ECO:0007669"/>
    <property type="project" value="TreeGrafter"/>
</dbReference>
<dbReference type="Gene3D" id="3.40.20.10">
    <property type="entry name" value="Severin"/>
    <property type="match status" value="1"/>
</dbReference>
<comment type="caution">
    <text evidence="13">The sequence shown here is derived from an EMBL/GenBank/DDBJ whole genome shotgun (WGS) entry which is preliminary data.</text>
</comment>
<dbReference type="Gene3D" id="3.40.50.410">
    <property type="entry name" value="von Willebrand factor, type A domain"/>
    <property type="match status" value="1"/>
</dbReference>
<dbReference type="FunFam" id="3.40.50.410:FF:000020">
    <property type="entry name" value="protein transport protein Sec24D isoform X1"/>
    <property type="match status" value="1"/>
</dbReference>
<dbReference type="Pfam" id="PF08033">
    <property type="entry name" value="Sec23_BS"/>
    <property type="match status" value="1"/>
</dbReference>
<evidence type="ECO:0000256" key="7">
    <source>
        <dbReference type="SAM" id="MobiDB-lite"/>
    </source>
</evidence>
<dbReference type="GO" id="GO:0090110">
    <property type="term" value="P:COPII-coated vesicle cargo loading"/>
    <property type="evidence" value="ECO:0007669"/>
    <property type="project" value="TreeGrafter"/>
</dbReference>
<reference evidence="13 14" key="1">
    <citation type="submission" date="2015-01" db="EMBL/GenBank/DDBJ databases">
        <title>Evolution of Trichinella species and genotypes.</title>
        <authorList>
            <person name="Korhonen P.K."/>
            <person name="Edoardo P."/>
            <person name="Giuseppe L.R."/>
            <person name="Gasser R.B."/>
        </authorList>
    </citation>
    <scope>NUCLEOTIDE SEQUENCE [LARGE SCALE GENOMIC DNA]</scope>
    <source>
        <strain evidence="13">ISS417</strain>
    </source>
</reference>
<evidence type="ECO:0000256" key="2">
    <source>
        <dbReference type="ARBA" id="ARBA00004397"/>
    </source>
</evidence>
<dbReference type="Proteomes" id="UP000055048">
    <property type="component" value="Unassembled WGS sequence"/>
</dbReference>
<keyword evidence="6" id="KW-0968">Cytoplasmic vesicle</keyword>
<dbReference type="GO" id="GO:0005789">
    <property type="term" value="C:endoplasmic reticulum membrane"/>
    <property type="evidence" value="ECO:0007669"/>
    <property type="project" value="UniProtKB-SubCell"/>
</dbReference>
<dbReference type="GO" id="GO:0008270">
    <property type="term" value="F:zinc ion binding"/>
    <property type="evidence" value="ECO:0007669"/>
    <property type="project" value="InterPro"/>
</dbReference>
<organism evidence="13 14">
    <name type="scientific">Trichinella murrelli</name>
    <dbReference type="NCBI Taxonomy" id="144512"/>
    <lineage>
        <taxon>Eukaryota</taxon>
        <taxon>Metazoa</taxon>
        <taxon>Ecdysozoa</taxon>
        <taxon>Nematoda</taxon>
        <taxon>Enoplea</taxon>
        <taxon>Dorylaimia</taxon>
        <taxon>Trichinellida</taxon>
        <taxon>Trichinellidae</taxon>
        <taxon>Trichinella</taxon>
    </lineage>
</organism>
<dbReference type="GO" id="GO:0070971">
    <property type="term" value="C:endoplasmic reticulum exit site"/>
    <property type="evidence" value="ECO:0007669"/>
    <property type="project" value="TreeGrafter"/>
</dbReference>